<name>A0A1U9KPA9_9PROT</name>
<evidence type="ECO:0000313" key="2">
    <source>
        <dbReference type="Proteomes" id="UP000188604"/>
    </source>
</evidence>
<dbReference type="EMBL" id="CP014691">
    <property type="protein sequence ID" value="AQS87636.1"/>
    <property type="molecule type" value="Genomic_DNA"/>
</dbReference>
<gene>
    <name evidence="1" type="ORF">A0U93_06460</name>
</gene>
<accession>A0A1U9KPA9</accession>
<dbReference type="Proteomes" id="UP000188604">
    <property type="component" value="Chromosome"/>
</dbReference>
<dbReference type="AlphaFoldDB" id="A0A1U9KPA9"/>
<dbReference type="KEGG" id="nch:A0U93_06460"/>
<dbReference type="STRING" id="320497.A0U93_06460"/>
<reference evidence="1 2" key="1">
    <citation type="submission" date="2016-03" db="EMBL/GenBank/DDBJ databases">
        <title>Acetic acid bacteria sequencing.</title>
        <authorList>
            <person name="Brandt J."/>
            <person name="Jakob F."/>
            <person name="Vogel R.F."/>
        </authorList>
    </citation>
    <scope>NUCLEOTIDE SEQUENCE [LARGE SCALE GENOMIC DNA]</scope>
    <source>
        <strain evidence="1 2">NBRC 101099</strain>
    </source>
</reference>
<protein>
    <submittedName>
        <fullName evidence="1">Uncharacterized protein</fullName>
    </submittedName>
</protein>
<dbReference type="OrthoDB" id="8479544at2"/>
<evidence type="ECO:0000313" key="1">
    <source>
        <dbReference type="EMBL" id="AQS87636.1"/>
    </source>
</evidence>
<sequence>MKDTLHALRLYASPVFFRENGSLVGAGFYIVLLALQTFSHLHDTKLWQHGHFHQPTTLATWWWLAQQMLFAGIANQYWRQVRSPLSSLYPRMLAAEYRAILIVLGFGIVAMLLPMLLVGAPALNVAALEAVSLPMTLGSDIAGPRVLRSRMRWLRLALIMLVFIMFMIPSMQDRILEAPWFVALGLIVLGATLAFIELQHSPVPVDTPTATADSKARQQKPARTIGHRPAAVLRVLSWQPPWTRRMPVPQSFDATAPLLSMLGIISLTVVFMLGATAFNAVSHRHWPQWHDALSGAQSVPRFICMISAMGLSSWLLSRRDWPFLFVLGPFGNRAVFTRRLYRAHAFRALQTVTITALLSTGIACASGMTPLSRLPAATAAIACAMLAAAYVPSLTVFATRAPRPGITQFLITITSTIGVQLAVAFFLETHHVPVWSWAIAAMIVPFCIAIDRLAPAALARTDWPIEPPAP</sequence>
<dbReference type="RefSeq" id="WP_077806626.1">
    <property type="nucleotide sequence ID" value="NZ_BJXS01000002.1"/>
</dbReference>
<keyword evidence="2" id="KW-1185">Reference proteome</keyword>
<proteinExistence type="predicted"/>
<organism evidence="1 2">
    <name type="scientific">Neoasaia chiangmaiensis</name>
    <dbReference type="NCBI Taxonomy" id="320497"/>
    <lineage>
        <taxon>Bacteria</taxon>
        <taxon>Pseudomonadati</taxon>
        <taxon>Pseudomonadota</taxon>
        <taxon>Alphaproteobacteria</taxon>
        <taxon>Acetobacterales</taxon>
        <taxon>Acetobacteraceae</taxon>
        <taxon>Neoasaia</taxon>
    </lineage>
</organism>